<gene>
    <name evidence="1" type="ORF">B5F96_10330</name>
</gene>
<sequence length="173" mass="20646">MWDILETRLFKFLSTSDTEIDFEPQIKEAYREFVERLIFYLDSETDNMKRIRTLNLIHIEIETVKSLEVSYGAKKDVLKIVYSDKVLSFLQKELELIHKELEFPRYFIKIETSWQSPLYLTDETYLIEIIEMVSGLFLSKRVVTHNGAESPLTEIGRAFLMFNLKMKQNVYRQ</sequence>
<dbReference type="AlphaFoldDB" id="A0A9Q5SRT0"/>
<accession>A0A9Q5SRT0</accession>
<proteinExistence type="predicted"/>
<protein>
    <submittedName>
        <fullName evidence="1">Uncharacterized protein</fullName>
    </submittedName>
</protein>
<dbReference type="RefSeq" id="WP_087375465.1">
    <property type="nucleotide sequence ID" value="NZ_DBGCKL010000047.1"/>
</dbReference>
<organism evidence="1 2">
    <name type="scientific">Parabacteroides johnsonii</name>
    <dbReference type="NCBI Taxonomy" id="387661"/>
    <lineage>
        <taxon>Bacteria</taxon>
        <taxon>Pseudomonadati</taxon>
        <taxon>Bacteroidota</taxon>
        <taxon>Bacteroidia</taxon>
        <taxon>Bacteroidales</taxon>
        <taxon>Tannerellaceae</taxon>
        <taxon>Parabacteroides</taxon>
    </lineage>
</organism>
<comment type="caution">
    <text evidence="1">The sequence shown here is derived from an EMBL/GenBank/DDBJ whole genome shotgun (WGS) entry which is preliminary data.</text>
</comment>
<name>A0A9Q5SRT0_9BACT</name>
<evidence type="ECO:0000313" key="1">
    <source>
        <dbReference type="EMBL" id="OUO05106.1"/>
    </source>
</evidence>
<evidence type="ECO:0000313" key="2">
    <source>
        <dbReference type="Proteomes" id="UP000195975"/>
    </source>
</evidence>
<dbReference type="Proteomes" id="UP000195975">
    <property type="component" value="Unassembled WGS sequence"/>
</dbReference>
<reference evidence="2" key="1">
    <citation type="submission" date="2017-04" db="EMBL/GenBank/DDBJ databases">
        <title>Function of individual gut microbiota members based on whole genome sequencing of pure cultures obtained from chicken caecum.</title>
        <authorList>
            <person name="Medvecky M."/>
            <person name="Cejkova D."/>
            <person name="Polansky O."/>
            <person name="Karasova D."/>
            <person name="Kubasova T."/>
            <person name="Cizek A."/>
            <person name="Rychlik I."/>
        </authorList>
    </citation>
    <scope>NUCLEOTIDE SEQUENCE [LARGE SCALE GENOMIC DNA]</scope>
    <source>
        <strain evidence="2">An42</strain>
    </source>
</reference>
<dbReference type="EMBL" id="NFIJ01000009">
    <property type="protein sequence ID" value="OUO05106.1"/>
    <property type="molecule type" value="Genomic_DNA"/>
</dbReference>